<evidence type="ECO:0000313" key="1">
    <source>
        <dbReference type="EMBL" id="OGY97495.1"/>
    </source>
</evidence>
<proteinExistence type="predicted"/>
<protein>
    <recommendedName>
        <fullName evidence="3">Sugar 3,4-ketoisomerase QdtA cupin domain-containing protein</fullName>
    </recommendedName>
</protein>
<dbReference type="Gene3D" id="2.60.120.10">
    <property type="entry name" value="Jelly Rolls"/>
    <property type="match status" value="1"/>
</dbReference>
<comment type="caution">
    <text evidence="1">The sequence shown here is derived from an EMBL/GenBank/DDBJ whole genome shotgun (WGS) entry which is preliminary data.</text>
</comment>
<name>A0A1G2C7Z2_9BACT</name>
<evidence type="ECO:0000313" key="2">
    <source>
        <dbReference type="Proteomes" id="UP000176349"/>
    </source>
</evidence>
<dbReference type="InterPro" id="IPR014710">
    <property type="entry name" value="RmlC-like_jellyroll"/>
</dbReference>
<dbReference type="Proteomes" id="UP000176349">
    <property type="component" value="Unassembled WGS sequence"/>
</dbReference>
<evidence type="ECO:0008006" key="3">
    <source>
        <dbReference type="Google" id="ProtNLM"/>
    </source>
</evidence>
<reference evidence="1 2" key="1">
    <citation type="journal article" date="2016" name="Nat. Commun.">
        <title>Thousands of microbial genomes shed light on interconnected biogeochemical processes in an aquifer system.</title>
        <authorList>
            <person name="Anantharaman K."/>
            <person name="Brown C.T."/>
            <person name="Hug L.A."/>
            <person name="Sharon I."/>
            <person name="Castelle C.J."/>
            <person name="Probst A.J."/>
            <person name="Thomas B.C."/>
            <person name="Singh A."/>
            <person name="Wilkins M.J."/>
            <person name="Karaoz U."/>
            <person name="Brodie E.L."/>
            <person name="Williams K.H."/>
            <person name="Hubbard S.S."/>
            <person name="Banfield J.F."/>
        </authorList>
    </citation>
    <scope>NUCLEOTIDE SEQUENCE [LARGE SCALE GENOMIC DNA]</scope>
</reference>
<gene>
    <name evidence="1" type="ORF">A2128_03030</name>
</gene>
<sequence length="152" mass="17393">MDGIPDGGMAPHPFSLRALAPANAGNERGKRTWEWKMTDGPQVSVYRRLKGERFASHFHMGFDPSKNPERFLLLAGVMYAEFLDRDGNEWRATLDAGSGPVELVMQPWVLHRMQALEECVYVEYRVKPFDPSAPDTYPAAEFPRQFGRHPEW</sequence>
<dbReference type="InterPro" id="IPR011051">
    <property type="entry name" value="RmlC_Cupin_sf"/>
</dbReference>
<dbReference type="AlphaFoldDB" id="A0A1G2C7Z2"/>
<accession>A0A1G2C7Z2</accession>
<organism evidence="1 2">
    <name type="scientific">Candidatus Liptonbacteria bacterium GWC1_60_9</name>
    <dbReference type="NCBI Taxonomy" id="1798645"/>
    <lineage>
        <taxon>Bacteria</taxon>
        <taxon>Candidatus Liptoniibacteriota</taxon>
    </lineage>
</organism>
<dbReference type="EMBL" id="MHKV01000008">
    <property type="protein sequence ID" value="OGY97495.1"/>
    <property type="molecule type" value="Genomic_DNA"/>
</dbReference>
<dbReference type="SUPFAM" id="SSF51182">
    <property type="entry name" value="RmlC-like cupins"/>
    <property type="match status" value="1"/>
</dbReference>